<evidence type="ECO:0000256" key="1">
    <source>
        <dbReference type="SAM" id="MobiDB-lite"/>
    </source>
</evidence>
<sequence>MTGSTSCGKSWVESCDDPEDSTVSSCIDVLETLIPKISGASRASTRNNALDEAICEIEVAPIQHHGRRIEQKKIAESEGLKSGKSTASTATTRGKILEHLGYLIIEYSRCVTDHNVA</sequence>
<reference evidence="2 3" key="1">
    <citation type="journal article" date="2019" name="Sci. Rep.">
        <title>Orb-weaving spider Araneus ventricosus genome elucidates the spidroin gene catalogue.</title>
        <authorList>
            <person name="Kono N."/>
            <person name="Nakamura H."/>
            <person name="Ohtoshi R."/>
            <person name="Moran D.A.P."/>
            <person name="Shinohara A."/>
            <person name="Yoshida Y."/>
            <person name="Fujiwara M."/>
            <person name="Mori M."/>
            <person name="Tomita M."/>
            <person name="Arakawa K."/>
        </authorList>
    </citation>
    <scope>NUCLEOTIDE SEQUENCE [LARGE SCALE GENOMIC DNA]</scope>
</reference>
<dbReference type="AlphaFoldDB" id="A0A4Y2SGB3"/>
<organism evidence="2 3">
    <name type="scientific">Araneus ventricosus</name>
    <name type="common">Orbweaver spider</name>
    <name type="synonym">Epeira ventricosa</name>
    <dbReference type="NCBI Taxonomy" id="182803"/>
    <lineage>
        <taxon>Eukaryota</taxon>
        <taxon>Metazoa</taxon>
        <taxon>Ecdysozoa</taxon>
        <taxon>Arthropoda</taxon>
        <taxon>Chelicerata</taxon>
        <taxon>Arachnida</taxon>
        <taxon>Araneae</taxon>
        <taxon>Araneomorphae</taxon>
        <taxon>Entelegynae</taxon>
        <taxon>Araneoidea</taxon>
        <taxon>Araneidae</taxon>
        <taxon>Araneus</taxon>
    </lineage>
</organism>
<feature type="compositionally biased region" description="Basic and acidic residues" evidence="1">
    <location>
        <begin position="68"/>
        <end position="81"/>
    </location>
</feature>
<feature type="region of interest" description="Disordered" evidence="1">
    <location>
        <begin position="1"/>
        <end position="20"/>
    </location>
</feature>
<feature type="region of interest" description="Disordered" evidence="1">
    <location>
        <begin position="66"/>
        <end position="88"/>
    </location>
</feature>
<protein>
    <submittedName>
        <fullName evidence="2">Uncharacterized protein</fullName>
    </submittedName>
</protein>
<comment type="caution">
    <text evidence="2">The sequence shown here is derived from an EMBL/GenBank/DDBJ whole genome shotgun (WGS) entry which is preliminary data.</text>
</comment>
<evidence type="ECO:0000313" key="3">
    <source>
        <dbReference type="Proteomes" id="UP000499080"/>
    </source>
</evidence>
<dbReference type="EMBL" id="BGPR01021220">
    <property type="protein sequence ID" value="GBN86309.1"/>
    <property type="molecule type" value="Genomic_DNA"/>
</dbReference>
<name>A0A4Y2SGB3_ARAVE</name>
<accession>A0A4Y2SGB3</accession>
<evidence type="ECO:0000313" key="2">
    <source>
        <dbReference type="EMBL" id="GBN86309.1"/>
    </source>
</evidence>
<gene>
    <name evidence="2" type="ORF">AVEN_154610_1</name>
</gene>
<keyword evidence="3" id="KW-1185">Reference proteome</keyword>
<proteinExistence type="predicted"/>
<dbReference type="Proteomes" id="UP000499080">
    <property type="component" value="Unassembled WGS sequence"/>
</dbReference>